<dbReference type="InterPro" id="IPR033132">
    <property type="entry name" value="GH_1_N_CS"/>
</dbReference>
<name>A0ABY5I4M9_9FIRM</name>
<accession>A0ABY5I4M9</accession>
<dbReference type="SUPFAM" id="SSF51445">
    <property type="entry name" value="(Trans)glycosidases"/>
    <property type="match status" value="1"/>
</dbReference>
<proteinExistence type="inferred from homology"/>
<dbReference type="PROSITE" id="PS00653">
    <property type="entry name" value="GLYCOSYL_HYDROL_F1_2"/>
    <property type="match status" value="1"/>
</dbReference>
<dbReference type="PANTHER" id="PTHR10353:SF122">
    <property type="entry name" value="6-PHOSPHO-BETA-GLUCOSIDASE ASCB-RELATED"/>
    <property type="match status" value="1"/>
</dbReference>
<organism evidence="3 4">
    <name type="scientific">Allocoprobacillus halotolerans</name>
    <dbReference type="NCBI Taxonomy" id="2944914"/>
    <lineage>
        <taxon>Bacteria</taxon>
        <taxon>Bacillati</taxon>
        <taxon>Bacillota</taxon>
        <taxon>Erysipelotrichia</taxon>
        <taxon>Erysipelotrichales</taxon>
        <taxon>Erysipelotrichaceae</taxon>
        <taxon>Allocoprobacillus</taxon>
    </lineage>
</organism>
<dbReference type="PRINTS" id="PR00131">
    <property type="entry name" value="GLHYDRLASE1"/>
</dbReference>
<keyword evidence="1" id="KW-0326">Glycosidase</keyword>
<dbReference type="NCBIfam" id="NF007356">
    <property type="entry name" value="PRK09852.1"/>
    <property type="match status" value="1"/>
</dbReference>
<keyword evidence="1" id="KW-0378">Hydrolase</keyword>
<dbReference type="PANTHER" id="PTHR10353">
    <property type="entry name" value="GLYCOSYL HYDROLASE"/>
    <property type="match status" value="1"/>
</dbReference>
<evidence type="ECO:0000313" key="4">
    <source>
        <dbReference type="Proteomes" id="UP001060112"/>
    </source>
</evidence>
<sequence>MAFCKNFLWGGALAANQCEGGYNEGGRGLSNCDVLPYGKNRYDIIKGKVARLNPIPEEYYPAQKAIDFYHHYKEDIALFGEMGFKTLRISIAWSRIFPNGDDLEPNEEGLLFYENIFKECRKYNIEPLVTITHYDIPMNLVTKYGGWKNRQLIDFYKKLVKVLFKRYIGMVKYWLTFNEINIMVSACFMAAGLIFDEDENQYKSIYDAVHHVLVASAWAVKIGHEIDSENQIGCMLNAGLFYPATCNPLDVQAAQEENRKHYMFTDVQVRGEYPQYMKMDFERNHYTIPFCDNDEDILKENVVDYVSFSYYSTRVAKANSEGQFDSNLLKSAPNPYLKMEPWGRFIDPLGLRITMNEIYDRYQKPLFVAENGLGATDEPDENGYVEDDYRIEYLRDHIKVLKDAVEIDGLPVLGYTCWGPIDLVSVATGQMSKRYGFIYVDLDDEGQGTLKRTKKKSFEWYKKVIATNGKSLEY</sequence>
<protein>
    <submittedName>
        <fullName evidence="3">6-phospho-beta-glucosidase</fullName>
    </submittedName>
</protein>
<evidence type="ECO:0000256" key="1">
    <source>
        <dbReference type="ARBA" id="ARBA00023295"/>
    </source>
</evidence>
<dbReference type="NCBIfam" id="NF007158">
    <property type="entry name" value="PRK09593.1"/>
    <property type="match status" value="1"/>
</dbReference>
<dbReference type="RefSeq" id="WP_290141740.1">
    <property type="nucleotide sequence ID" value="NZ_CP101620.1"/>
</dbReference>
<dbReference type="Proteomes" id="UP001060112">
    <property type="component" value="Chromosome"/>
</dbReference>
<gene>
    <name evidence="3" type="ORF">NMU03_05905</name>
</gene>
<dbReference type="Gene3D" id="3.20.20.80">
    <property type="entry name" value="Glycosidases"/>
    <property type="match status" value="1"/>
</dbReference>
<evidence type="ECO:0000256" key="2">
    <source>
        <dbReference type="RuleBase" id="RU003690"/>
    </source>
</evidence>
<evidence type="ECO:0000313" key="3">
    <source>
        <dbReference type="EMBL" id="UTY40317.1"/>
    </source>
</evidence>
<dbReference type="Pfam" id="PF00232">
    <property type="entry name" value="Glyco_hydro_1"/>
    <property type="match status" value="1"/>
</dbReference>
<dbReference type="EMBL" id="CP101620">
    <property type="protein sequence ID" value="UTY40317.1"/>
    <property type="molecule type" value="Genomic_DNA"/>
</dbReference>
<reference evidence="3" key="1">
    <citation type="submission" date="2022-07" db="EMBL/GenBank/DDBJ databases">
        <title>Faecal culturing of patients with breast cancer.</title>
        <authorList>
            <person name="Teng N.M.Y."/>
            <person name="Kiu R."/>
            <person name="Evans R."/>
            <person name="Baker D.J."/>
            <person name="Zenner C."/>
            <person name="Robinson S.D."/>
            <person name="Hall L.J."/>
        </authorList>
    </citation>
    <scope>NUCLEOTIDE SEQUENCE</scope>
    <source>
        <strain evidence="3">LH1062</strain>
    </source>
</reference>
<dbReference type="InterPro" id="IPR017853">
    <property type="entry name" value="GH"/>
</dbReference>
<keyword evidence="4" id="KW-1185">Reference proteome</keyword>
<comment type="similarity">
    <text evidence="2">Belongs to the glycosyl hydrolase 1 family.</text>
</comment>
<dbReference type="InterPro" id="IPR001360">
    <property type="entry name" value="Glyco_hydro_1"/>
</dbReference>